<proteinExistence type="predicted"/>
<reference evidence="1 2" key="1">
    <citation type="submission" date="2019-10" db="EMBL/GenBank/DDBJ databases">
        <title>Assembly and Annotation for the nematode Trichostrongylus colubriformis.</title>
        <authorList>
            <person name="Martin J."/>
        </authorList>
    </citation>
    <scope>NUCLEOTIDE SEQUENCE [LARGE SCALE GENOMIC DNA]</scope>
    <source>
        <strain evidence="1">G859</strain>
        <tissue evidence="1">Whole worm</tissue>
    </source>
</reference>
<dbReference type="Pfam" id="PF05380">
    <property type="entry name" value="Peptidase_A17"/>
    <property type="match status" value="1"/>
</dbReference>
<dbReference type="Proteomes" id="UP001331761">
    <property type="component" value="Unassembled WGS sequence"/>
</dbReference>
<gene>
    <name evidence="1" type="ORF">GCK32_018976</name>
</gene>
<comment type="caution">
    <text evidence="1">The sequence shown here is derived from an EMBL/GenBank/DDBJ whole genome shotgun (WGS) entry which is preliminary data.</text>
</comment>
<dbReference type="AlphaFoldDB" id="A0AAN8G415"/>
<evidence type="ECO:0000313" key="1">
    <source>
        <dbReference type="EMBL" id="KAK5976283.1"/>
    </source>
</evidence>
<accession>A0AAN8G415</accession>
<name>A0AAN8G415_TRICO</name>
<dbReference type="PANTHER" id="PTHR47331">
    <property type="entry name" value="PHD-TYPE DOMAIN-CONTAINING PROTEIN"/>
    <property type="match status" value="1"/>
</dbReference>
<protein>
    <submittedName>
        <fullName evidence="1">Pao retrotransposon peptidase</fullName>
    </submittedName>
</protein>
<evidence type="ECO:0000313" key="2">
    <source>
        <dbReference type="Proteomes" id="UP001331761"/>
    </source>
</evidence>
<dbReference type="EMBL" id="WIXE01012063">
    <property type="protein sequence ID" value="KAK5976283.1"/>
    <property type="molecule type" value="Genomic_DNA"/>
</dbReference>
<sequence>MKAIYEDDKSVSQSSKVLGLQWDFQEDVLIASCCVPDIPMFTKRAITSAIATVYDPLGWFVPLLHQARSYLQRLWKEQYGWDSEIPTNKKVEWVQIRRHMHGFCKKIPRFVTSRKSKAILVTFADASKTGMTACTYLYSPATLSLALLMAKSKLPSLQGMHNTKA</sequence>
<keyword evidence="2" id="KW-1185">Reference proteome</keyword>
<dbReference type="InterPro" id="IPR008042">
    <property type="entry name" value="Retrotrans_Pao"/>
</dbReference>
<organism evidence="1 2">
    <name type="scientific">Trichostrongylus colubriformis</name>
    <name type="common">Black scour worm</name>
    <dbReference type="NCBI Taxonomy" id="6319"/>
    <lineage>
        <taxon>Eukaryota</taxon>
        <taxon>Metazoa</taxon>
        <taxon>Ecdysozoa</taxon>
        <taxon>Nematoda</taxon>
        <taxon>Chromadorea</taxon>
        <taxon>Rhabditida</taxon>
        <taxon>Rhabditina</taxon>
        <taxon>Rhabditomorpha</taxon>
        <taxon>Strongyloidea</taxon>
        <taxon>Trichostrongylidae</taxon>
        <taxon>Trichostrongylus</taxon>
    </lineage>
</organism>